<keyword evidence="1" id="KW-0378">Hydrolase</keyword>
<dbReference type="RefSeq" id="WP_307230325.1">
    <property type="nucleotide sequence ID" value="NZ_JAUSVF010000001.1"/>
</dbReference>
<accession>A0ABU0BUH4</accession>
<protein>
    <submittedName>
        <fullName evidence="1">Phosphohistidine phosphatase</fullName>
        <ecNumber evidence="1">3.1.3.-</ecNumber>
    </submittedName>
</protein>
<dbReference type="PANTHER" id="PTHR47623">
    <property type="entry name" value="OS09G0287300 PROTEIN"/>
    <property type="match status" value="1"/>
</dbReference>
<dbReference type="SUPFAM" id="SSF53254">
    <property type="entry name" value="Phosphoglycerate mutase-like"/>
    <property type="match status" value="1"/>
</dbReference>
<gene>
    <name evidence="1" type="ORF">QO002_002650</name>
</gene>
<keyword evidence="2" id="KW-1185">Reference proteome</keyword>
<evidence type="ECO:0000313" key="2">
    <source>
        <dbReference type="Proteomes" id="UP001230207"/>
    </source>
</evidence>
<name>A0ABU0BUH4_9HYPH</name>
<evidence type="ECO:0000313" key="1">
    <source>
        <dbReference type="EMBL" id="MDQ0320512.1"/>
    </source>
</evidence>
<proteinExistence type="predicted"/>
<dbReference type="CDD" id="cd07067">
    <property type="entry name" value="HP_PGM_like"/>
    <property type="match status" value="1"/>
</dbReference>
<dbReference type="PANTHER" id="PTHR47623:SF1">
    <property type="entry name" value="OS09G0287300 PROTEIN"/>
    <property type="match status" value="1"/>
</dbReference>
<dbReference type="InterPro" id="IPR029033">
    <property type="entry name" value="His_PPase_superfam"/>
</dbReference>
<dbReference type="Pfam" id="PF00300">
    <property type="entry name" value="His_Phos_1"/>
    <property type="match status" value="1"/>
</dbReference>
<dbReference type="EMBL" id="JAUSVF010000001">
    <property type="protein sequence ID" value="MDQ0320512.1"/>
    <property type="molecule type" value="Genomic_DNA"/>
</dbReference>
<dbReference type="Proteomes" id="UP001230207">
    <property type="component" value="Unassembled WGS sequence"/>
</dbReference>
<dbReference type="Gene3D" id="3.40.50.1240">
    <property type="entry name" value="Phosphoglycerate mutase-like"/>
    <property type="match status" value="1"/>
</dbReference>
<dbReference type="SMART" id="SM00855">
    <property type="entry name" value="PGAM"/>
    <property type="match status" value="1"/>
</dbReference>
<comment type="caution">
    <text evidence="1">The sequence shown here is derived from an EMBL/GenBank/DDBJ whole genome shotgun (WGS) entry which is preliminary data.</text>
</comment>
<dbReference type="GO" id="GO:0016787">
    <property type="term" value="F:hydrolase activity"/>
    <property type="evidence" value="ECO:0007669"/>
    <property type="project" value="UniProtKB-KW"/>
</dbReference>
<dbReference type="InterPro" id="IPR013078">
    <property type="entry name" value="His_Pase_superF_clade-1"/>
</dbReference>
<reference evidence="1 2" key="1">
    <citation type="submission" date="2023-07" db="EMBL/GenBank/DDBJ databases">
        <title>Genomic Encyclopedia of Type Strains, Phase IV (KMG-IV): sequencing the most valuable type-strain genomes for metagenomic binning, comparative biology and taxonomic classification.</title>
        <authorList>
            <person name="Goeker M."/>
        </authorList>
    </citation>
    <scope>NUCLEOTIDE SEQUENCE [LARGE SCALE GENOMIC DNA]</scope>
    <source>
        <strain evidence="1 2">DSM 1112</strain>
    </source>
</reference>
<dbReference type="EC" id="3.1.3.-" evidence="1"/>
<sequence>MPAAFRLYLLRHARAAWAQPDQTDFERTLDDVGYADAEIVADKAADRGFVPALVLCSTAERCRQTIEPFRRTMGEELDIQFLDTLYTGAFDEYHSLISGNGNVSSLMVVGHNPAIQEVFFSLVGTTTAQGAAPKGFLPGMLAIIEFDTPPETTTSGNGKLAALISASS</sequence>
<organism evidence="1 2">
    <name type="scientific">Pararhizobium capsulatum DSM 1112</name>
    <dbReference type="NCBI Taxonomy" id="1121113"/>
    <lineage>
        <taxon>Bacteria</taxon>
        <taxon>Pseudomonadati</taxon>
        <taxon>Pseudomonadota</taxon>
        <taxon>Alphaproteobacteria</taxon>
        <taxon>Hyphomicrobiales</taxon>
        <taxon>Rhizobiaceae</taxon>
        <taxon>Rhizobium/Agrobacterium group</taxon>
        <taxon>Pararhizobium</taxon>
    </lineage>
</organism>